<organism evidence="3 4">
    <name type="scientific">Cymbomonas tetramitiformis</name>
    <dbReference type="NCBI Taxonomy" id="36881"/>
    <lineage>
        <taxon>Eukaryota</taxon>
        <taxon>Viridiplantae</taxon>
        <taxon>Chlorophyta</taxon>
        <taxon>Pyramimonadophyceae</taxon>
        <taxon>Pyramimonadales</taxon>
        <taxon>Pyramimonadaceae</taxon>
        <taxon>Cymbomonas</taxon>
    </lineage>
</organism>
<feature type="region of interest" description="Disordered" evidence="1">
    <location>
        <begin position="273"/>
        <end position="340"/>
    </location>
</feature>
<name>A0AAE0L0C2_9CHLO</name>
<reference evidence="3 4" key="1">
    <citation type="journal article" date="2015" name="Genome Biol. Evol.">
        <title>Comparative Genomics of a Bacterivorous Green Alga Reveals Evolutionary Causalities and Consequences of Phago-Mixotrophic Mode of Nutrition.</title>
        <authorList>
            <person name="Burns J.A."/>
            <person name="Paasch A."/>
            <person name="Narechania A."/>
            <person name="Kim E."/>
        </authorList>
    </citation>
    <scope>NUCLEOTIDE SEQUENCE [LARGE SCALE GENOMIC DNA]</scope>
    <source>
        <strain evidence="3 4">PLY_AMNH</strain>
    </source>
</reference>
<evidence type="ECO:0000259" key="2">
    <source>
        <dbReference type="PROSITE" id="PS50222"/>
    </source>
</evidence>
<feature type="compositionally biased region" description="Low complexity" evidence="1">
    <location>
        <begin position="309"/>
        <end position="331"/>
    </location>
</feature>
<proteinExistence type="predicted"/>
<evidence type="ECO:0000313" key="3">
    <source>
        <dbReference type="EMBL" id="KAK3267079.1"/>
    </source>
</evidence>
<gene>
    <name evidence="3" type="ORF">CYMTET_24340</name>
</gene>
<protein>
    <recommendedName>
        <fullName evidence="2">EF-hand domain-containing protein</fullName>
    </recommendedName>
</protein>
<feature type="compositionally biased region" description="Low complexity" evidence="1">
    <location>
        <begin position="230"/>
        <end position="241"/>
    </location>
</feature>
<dbReference type="GO" id="GO:0005509">
    <property type="term" value="F:calcium ion binding"/>
    <property type="evidence" value="ECO:0007669"/>
    <property type="project" value="InterPro"/>
</dbReference>
<dbReference type="PROSITE" id="PS00018">
    <property type="entry name" value="EF_HAND_1"/>
    <property type="match status" value="1"/>
</dbReference>
<feature type="region of interest" description="Disordered" evidence="1">
    <location>
        <begin position="58"/>
        <end position="109"/>
    </location>
</feature>
<feature type="region of interest" description="Disordered" evidence="1">
    <location>
        <begin position="216"/>
        <end position="259"/>
    </location>
</feature>
<comment type="caution">
    <text evidence="3">The sequence shown here is derived from an EMBL/GenBank/DDBJ whole genome shotgun (WGS) entry which is preliminary data.</text>
</comment>
<feature type="compositionally biased region" description="Polar residues" evidence="1">
    <location>
        <begin position="299"/>
        <end position="308"/>
    </location>
</feature>
<dbReference type="Proteomes" id="UP001190700">
    <property type="component" value="Unassembled WGS sequence"/>
</dbReference>
<dbReference type="EMBL" id="LGRX02012631">
    <property type="protein sequence ID" value="KAK3267079.1"/>
    <property type="molecule type" value="Genomic_DNA"/>
</dbReference>
<dbReference type="PROSITE" id="PS50222">
    <property type="entry name" value="EF_HAND_2"/>
    <property type="match status" value="1"/>
</dbReference>
<feature type="domain" description="EF-hand" evidence="2">
    <location>
        <begin position="380"/>
        <end position="415"/>
    </location>
</feature>
<feature type="region of interest" description="Disordered" evidence="1">
    <location>
        <begin position="1"/>
        <end position="29"/>
    </location>
</feature>
<accession>A0AAE0L0C2</accession>
<keyword evidence="4" id="KW-1185">Reference proteome</keyword>
<feature type="compositionally biased region" description="Polar residues" evidence="1">
    <location>
        <begin position="68"/>
        <end position="78"/>
    </location>
</feature>
<dbReference type="InterPro" id="IPR018247">
    <property type="entry name" value="EF_Hand_1_Ca_BS"/>
</dbReference>
<sequence length="453" mass="50382">MNLPAPNRITAIPQHPTVSPADDKSAPSEFSCETIKLPAKMLPRSRLLPISVDHMPRRYPRAARASEPVSSNGTYRQSSSEDRTGAVDVLQAERSPRSPRFSESGTGRELHEAIKKLDFSSIRQITRGGIKEDETVPEYPTLQLSCRSPRTPAHRFSESLELLSTRSEMCRSPLRYSSNMRNSEPVALGKYHRFSMPQLTRETDFENLINEALTRLTKTSREAESEKPRTPSSPSPTQNSSGNISTKASHKNATSQPRLPSLEQRLQCNLFPTPLRPQVSLPKTPQTFPRLKQKRVPRHSSTSHPQTIAATKHALPTPHPPATTAVKHATPGRVPSSPKIAKLDPTSLLFAKRNKIPKMEKDMDNTVKVKRCVGLKVTKAEILFLKSYFDELDEDKSGTVDLGEIDKQIQRSKQRDPKKSPTTIVKGGLEAMGVPLLQSLQNACKEGGELTFQ</sequence>
<feature type="compositionally biased region" description="Basic and acidic residues" evidence="1">
    <location>
        <begin position="219"/>
        <end position="229"/>
    </location>
</feature>
<dbReference type="InterPro" id="IPR002048">
    <property type="entry name" value="EF_hand_dom"/>
</dbReference>
<feature type="compositionally biased region" description="Polar residues" evidence="1">
    <location>
        <begin position="242"/>
        <end position="258"/>
    </location>
</feature>
<evidence type="ECO:0000313" key="4">
    <source>
        <dbReference type="Proteomes" id="UP001190700"/>
    </source>
</evidence>
<dbReference type="AlphaFoldDB" id="A0AAE0L0C2"/>
<evidence type="ECO:0000256" key="1">
    <source>
        <dbReference type="SAM" id="MobiDB-lite"/>
    </source>
</evidence>
<feature type="non-terminal residue" evidence="3">
    <location>
        <position position="453"/>
    </location>
</feature>